<gene>
    <name evidence="1" type="ORF">CLOSTMETH_02237</name>
</gene>
<dbReference type="STRING" id="537013.CLOSTMETH_02237"/>
<proteinExistence type="predicted"/>
<evidence type="ECO:0000313" key="2">
    <source>
        <dbReference type="Proteomes" id="UP000003340"/>
    </source>
</evidence>
<accession>C0EEF1</accession>
<evidence type="ECO:0000313" key="1">
    <source>
        <dbReference type="EMBL" id="EEG30139.1"/>
    </source>
</evidence>
<dbReference type="HOGENOM" id="CLU_3231833_0_0_9"/>
<organism evidence="1 2">
    <name type="scientific">[Clostridium] methylpentosum DSM 5476</name>
    <dbReference type="NCBI Taxonomy" id="537013"/>
    <lineage>
        <taxon>Bacteria</taxon>
        <taxon>Bacillati</taxon>
        <taxon>Bacillota</taxon>
        <taxon>Clostridia</taxon>
        <taxon>Eubacteriales</taxon>
        <taxon>Oscillospiraceae</taxon>
        <taxon>Oscillospiraceae incertae sedis</taxon>
    </lineage>
</organism>
<reference evidence="1 2" key="1">
    <citation type="submission" date="2009-01" db="EMBL/GenBank/DDBJ databases">
        <authorList>
            <person name="Fulton L."/>
            <person name="Clifton S."/>
            <person name="Fulton B."/>
            <person name="Xu J."/>
            <person name="Minx P."/>
            <person name="Pepin K.H."/>
            <person name="Johnson M."/>
            <person name="Bhonagiri V."/>
            <person name="Nash W.E."/>
            <person name="Mardis E.R."/>
            <person name="Wilson R.K."/>
        </authorList>
    </citation>
    <scope>NUCLEOTIDE SEQUENCE [LARGE SCALE GENOMIC DNA]</scope>
    <source>
        <strain evidence="1 2">DSM 5476</strain>
    </source>
</reference>
<dbReference type="EMBL" id="ACEC01000070">
    <property type="protein sequence ID" value="EEG30139.1"/>
    <property type="molecule type" value="Genomic_DNA"/>
</dbReference>
<protein>
    <submittedName>
        <fullName evidence="1">Uncharacterized protein</fullName>
    </submittedName>
</protein>
<name>C0EEF1_9FIRM</name>
<reference evidence="1 2" key="2">
    <citation type="submission" date="2009-02" db="EMBL/GenBank/DDBJ databases">
        <title>Draft genome sequence of Clostridium methylpentosum (DSM 5476).</title>
        <authorList>
            <person name="Sudarsanam P."/>
            <person name="Ley R."/>
            <person name="Guruge J."/>
            <person name="Turnbaugh P.J."/>
            <person name="Mahowald M."/>
            <person name="Liep D."/>
            <person name="Gordon J."/>
        </authorList>
    </citation>
    <scope>NUCLEOTIDE SEQUENCE [LARGE SCALE GENOMIC DNA]</scope>
    <source>
        <strain evidence="1 2">DSM 5476</strain>
    </source>
</reference>
<dbReference type="Proteomes" id="UP000003340">
    <property type="component" value="Unassembled WGS sequence"/>
</dbReference>
<keyword evidence="2" id="KW-1185">Reference proteome</keyword>
<dbReference type="AlphaFoldDB" id="C0EEF1"/>
<sequence length="43" mass="5152">MTELLHFYEKPLTIRKRLLSFWALLVIIHMCPARGETIRKIVN</sequence>
<comment type="caution">
    <text evidence="1">The sequence shown here is derived from an EMBL/GenBank/DDBJ whole genome shotgun (WGS) entry which is preliminary data.</text>
</comment>